<dbReference type="EMBL" id="FNIE01000014">
    <property type="protein sequence ID" value="SDO90279.1"/>
    <property type="molecule type" value="Genomic_DNA"/>
</dbReference>
<keyword evidence="2 5" id="KW-0238">DNA-binding</keyword>
<dbReference type="PANTHER" id="PTHR43537:SF5">
    <property type="entry name" value="UXU OPERON TRANSCRIPTIONAL REGULATOR"/>
    <property type="match status" value="1"/>
</dbReference>
<dbReference type="GO" id="GO:0003677">
    <property type="term" value="F:DNA binding"/>
    <property type="evidence" value="ECO:0007669"/>
    <property type="project" value="UniProtKB-KW"/>
</dbReference>
<protein>
    <submittedName>
        <fullName evidence="5">DNA-binding transcriptional regulator, FadR family</fullName>
    </submittedName>
</protein>
<evidence type="ECO:0000256" key="3">
    <source>
        <dbReference type="ARBA" id="ARBA00023163"/>
    </source>
</evidence>
<accession>A0A1H0NBZ8</accession>
<dbReference type="SUPFAM" id="SSF48008">
    <property type="entry name" value="GntR ligand-binding domain-like"/>
    <property type="match status" value="1"/>
</dbReference>
<evidence type="ECO:0000256" key="2">
    <source>
        <dbReference type="ARBA" id="ARBA00023125"/>
    </source>
</evidence>
<evidence type="ECO:0000313" key="5">
    <source>
        <dbReference type="EMBL" id="SDO90279.1"/>
    </source>
</evidence>
<dbReference type="InterPro" id="IPR011711">
    <property type="entry name" value="GntR_C"/>
</dbReference>
<dbReference type="Gene3D" id="1.20.120.530">
    <property type="entry name" value="GntR ligand-binding domain-like"/>
    <property type="match status" value="1"/>
</dbReference>
<dbReference type="GO" id="GO:0003700">
    <property type="term" value="F:DNA-binding transcription factor activity"/>
    <property type="evidence" value="ECO:0007669"/>
    <property type="project" value="InterPro"/>
</dbReference>
<dbReference type="AlphaFoldDB" id="A0A1H0NBZ8"/>
<evidence type="ECO:0000259" key="4">
    <source>
        <dbReference type="PROSITE" id="PS50949"/>
    </source>
</evidence>
<dbReference type="Gene3D" id="1.10.10.10">
    <property type="entry name" value="Winged helix-like DNA-binding domain superfamily/Winged helix DNA-binding domain"/>
    <property type="match status" value="1"/>
</dbReference>
<dbReference type="SMART" id="SM00895">
    <property type="entry name" value="FCD"/>
    <property type="match status" value="1"/>
</dbReference>
<dbReference type="Pfam" id="PF00392">
    <property type="entry name" value="GntR"/>
    <property type="match status" value="1"/>
</dbReference>
<reference evidence="5 6" key="1">
    <citation type="submission" date="2016-10" db="EMBL/GenBank/DDBJ databases">
        <authorList>
            <person name="de Groot N.N."/>
        </authorList>
    </citation>
    <scope>NUCLEOTIDE SEQUENCE [LARGE SCALE GENOMIC DNA]</scope>
    <source>
        <strain evidence="5 6">CGMCC 4.2022</strain>
    </source>
</reference>
<organism evidence="5 6">
    <name type="scientific">Actinacidiphila guanduensis</name>
    <dbReference type="NCBI Taxonomy" id="310781"/>
    <lineage>
        <taxon>Bacteria</taxon>
        <taxon>Bacillati</taxon>
        <taxon>Actinomycetota</taxon>
        <taxon>Actinomycetes</taxon>
        <taxon>Kitasatosporales</taxon>
        <taxon>Streptomycetaceae</taxon>
        <taxon>Actinacidiphila</taxon>
    </lineage>
</organism>
<dbReference type="InterPro" id="IPR036390">
    <property type="entry name" value="WH_DNA-bd_sf"/>
</dbReference>
<evidence type="ECO:0000313" key="6">
    <source>
        <dbReference type="Proteomes" id="UP000199341"/>
    </source>
</evidence>
<evidence type="ECO:0000256" key="1">
    <source>
        <dbReference type="ARBA" id="ARBA00023015"/>
    </source>
</evidence>
<dbReference type="Pfam" id="PF07729">
    <property type="entry name" value="FCD"/>
    <property type="match status" value="1"/>
</dbReference>
<sequence length="235" mass="25944">MREAETPVGGSGAALDRPASLSERLASGLLDLITRDGLRRGDPLPSVKELAARFSVTPPTMREALRRLQATDAVELRHGSGVYVGKGVHRTLMPNPNSTVTDYAALALELVEARLVIEPGIAALAAEHRDEAALERLELALETATRAPDDPRPHLNFHRELAMASGNRMLYEVVDSLLVVRNREQRTLRRMIADRRRDYDEHRAILVAVRAGDAAAAESLTRDHLRQLRYTVAPN</sequence>
<dbReference type="PROSITE" id="PS50949">
    <property type="entry name" value="HTH_GNTR"/>
    <property type="match status" value="1"/>
</dbReference>
<dbReference type="SMART" id="SM00345">
    <property type="entry name" value="HTH_GNTR"/>
    <property type="match status" value="1"/>
</dbReference>
<keyword evidence="1" id="KW-0805">Transcription regulation</keyword>
<proteinExistence type="predicted"/>
<dbReference type="STRING" id="310781.SAMN05216259_11415"/>
<name>A0A1H0NBZ8_9ACTN</name>
<dbReference type="InterPro" id="IPR036388">
    <property type="entry name" value="WH-like_DNA-bd_sf"/>
</dbReference>
<dbReference type="PANTHER" id="PTHR43537">
    <property type="entry name" value="TRANSCRIPTIONAL REGULATOR, GNTR FAMILY"/>
    <property type="match status" value="1"/>
</dbReference>
<keyword evidence="6" id="KW-1185">Reference proteome</keyword>
<gene>
    <name evidence="5" type="ORF">SAMN05216259_11415</name>
</gene>
<feature type="domain" description="HTH gntR-type" evidence="4">
    <location>
        <begin position="19"/>
        <end position="87"/>
    </location>
</feature>
<dbReference type="InterPro" id="IPR000524">
    <property type="entry name" value="Tscrpt_reg_HTH_GntR"/>
</dbReference>
<dbReference type="RefSeq" id="WP_093787218.1">
    <property type="nucleotide sequence ID" value="NZ_FNIE01000014.1"/>
</dbReference>
<dbReference type="CDD" id="cd07377">
    <property type="entry name" value="WHTH_GntR"/>
    <property type="match status" value="1"/>
</dbReference>
<dbReference type="InterPro" id="IPR008920">
    <property type="entry name" value="TF_FadR/GntR_C"/>
</dbReference>
<dbReference type="SUPFAM" id="SSF46785">
    <property type="entry name" value="Winged helix' DNA-binding domain"/>
    <property type="match status" value="1"/>
</dbReference>
<dbReference type="Proteomes" id="UP000199341">
    <property type="component" value="Unassembled WGS sequence"/>
</dbReference>
<dbReference type="OrthoDB" id="7989071at2"/>
<keyword evidence="3" id="KW-0804">Transcription</keyword>